<protein>
    <recommendedName>
        <fullName evidence="9">CRISPR-associated endoribonuclease Cas2</fullName>
        <ecNumber evidence="9">3.1.-.-</ecNumber>
    </recommendedName>
</protein>
<dbReference type="SUPFAM" id="SSF143430">
    <property type="entry name" value="TTP0101/SSO1404-like"/>
    <property type="match status" value="1"/>
</dbReference>
<dbReference type="Pfam" id="PF09827">
    <property type="entry name" value="CRISPR_Cas2"/>
    <property type="match status" value="1"/>
</dbReference>
<dbReference type="GO" id="GO:0051607">
    <property type="term" value="P:defense response to virus"/>
    <property type="evidence" value="ECO:0007669"/>
    <property type="project" value="UniProtKB-UniRule"/>
</dbReference>
<dbReference type="InterPro" id="IPR019199">
    <property type="entry name" value="Virulence_VapD/CRISPR_Cas2"/>
</dbReference>
<feature type="binding site" evidence="9">
    <location>
        <position position="8"/>
    </location>
    <ligand>
        <name>Mg(2+)</name>
        <dbReference type="ChEBI" id="CHEBI:18420"/>
        <note>catalytic</note>
    </ligand>
</feature>
<evidence type="ECO:0000256" key="1">
    <source>
        <dbReference type="ARBA" id="ARBA00001946"/>
    </source>
</evidence>
<gene>
    <name evidence="9" type="primary">cas2</name>
    <name evidence="11" type="ORF">MSL71_7900</name>
</gene>
<dbReference type="PANTHER" id="PTHR34405">
    <property type="entry name" value="CRISPR-ASSOCIATED ENDORIBONUCLEASE CAS2"/>
    <property type="match status" value="1"/>
</dbReference>
<dbReference type="EC" id="3.1.-.-" evidence="9"/>
<dbReference type="EMBL" id="CAADHO010000001">
    <property type="protein sequence ID" value="VFQ43162.1"/>
    <property type="molecule type" value="Genomic_DNA"/>
</dbReference>
<dbReference type="Gene3D" id="3.30.70.240">
    <property type="match status" value="1"/>
</dbReference>
<keyword evidence="8 9" id="KW-0051">Antiviral defense</keyword>
<dbReference type="CDD" id="cd09725">
    <property type="entry name" value="Cas2_I_II_III"/>
    <property type="match status" value="1"/>
</dbReference>
<sequence length="91" mass="10740">MRYLISYDIVDDKRRNKLAKVLKDYGHRVQYSVFECLLDTPLFLSLRGRITSVIDSREDSVRVYALCGRCEKEIEIMGQGEVREDKDVYIF</sequence>
<evidence type="ECO:0000256" key="9">
    <source>
        <dbReference type="HAMAP-Rule" id="MF_01471"/>
    </source>
</evidence>
<dbReference type="HAMAP" id="MF_01471">
    <property type="entry name" value="Cas2"/>
    <property type="match status" value="1"/>
</dbReference>
<dbReference type="NCBIfam" id="TIGR01573">
    <property type="entry name" value="cas2"/>
    <property type="match status" value="1"/>
</dbReference>
<name>A0A4U8YND0_9BACT</name>
<keyword evidence="5 9" id="KW-0255">Endonuclease</keyword>
<dbReference type="RefSeq" id="WP_180137344.1">
    <property type="nucleotide sequence ID" value="NZ_CAADHO010000001.1"/>
</dbReference>
<dbReference type="GO" id="GO:0016787">
    <property type="term" value="F:hydrolase activity"/>
    <property type="evidence" value="ECO:0007669"/>
    <property type="project" value="UniProtKB-KW"/>
</dbReference>
<evidence type="ECO:0000256" key="6">
    <source>
        <dbReference type="ARBA" id="ARBA00022801"/>
    </source>
</evidence>
<dbReference type="GO" id="GO:0043571">
    <property type="term" value="P:maintenance of CRISPR repeat elements"/>
    <property type="evidence" value="ECO:0007669"/>
    <property type="project" value="UniProtKB-UniRule"/>
</dbReference>
<keyword evidence="3 9" id="KW-0540">Nuclease</keyword>
<proteinExistence type="inferred from homology"/>
<evidence type="ECO:0000256" key="8">
    <source>
        <dbReference type="ARBA" id="ARBA00023118"/>
    </source>
</evidence>
<keyword evidence="6 9" id="KW-0378">Hydrolase</keyword>
<evidence type="ECO:0000313" key="11">
    <source>
        <dbReference type="EMBL" id="VFQ43162.1"/>
    </source>
</evidence>
<evidence type="ECO:0000256" key="10">
    <source>
        <dbReference type="PIRNR" id="PIRNR032582"/>
    </source>
</evidence>
<dbReference type="InterPro" id="IPR021127">
    <property type="entry name" value="CRISPR_associated_Cas2"/>
</dbReference>
<keyword evidence="7 9" id="KW-0460">Magnesium</keyword>
<dbReference type="PANTHER" id="PTHR34405:SF3">
    <property type="entry name" value="CRISPR-ASSOCIATED ENDORIBONUCLEASE CAS2 3"/>
    <property type="match status" value="1"/>
</dbReference>
<dbReference type="Proteomes" id="UP000507962">
    <property type="component" value="Unassembled WGS sequence"/>
</dbReference>
<evidence type="ECO:0000256" key="2">
    <source>
        <dbReference type="ARBA" id="ARBA00009959"/>
    </source>
</evidence>
<keyword evidence="12" id="KW-1185">Reference proteome</keyword>
<comment type="similarity">
    <text evidence="2 9 10">Belongs to the CRISPR-associated endoribonuclease Cas2 protein family.</text>
</comment>
<evidence type="ECO:0000256" key="4">
    <source>
        <dbReference type="ARBA" id="ARBA00022723"/>
    </source>
</evidence>
<dbReference type="PIRSF" id="PIRSF032582">
    <property type="entry name" value="Cas2"/>
    <property type="match status" value="1"/>
</dbReference>
<comment type="function">
    <text evidence="9">CRISPR (clustered regularly interspaced short palindromic repeat), is an adaptive immune system that provides protection against mobile genetic elements (viruses, transposable elements and conjugative plasmids). CRISPR clusters contain sequences complementary to antecedent mobile elements and target invading nucleic acids. CRISPR clusters are transcribed and processed into CRISPR RNA (crRNA). Functions as a ssRNA-specific endoribonuclease. Involved in the integration of spacer DNA into the CRISPR cassette.</text>
</comment>
<organism evidence="11 12">
    <name type="scientific">Desulfoluna butyratoxydans</name>
    <dbReference type="NCBI Taxonomy" id="231438"/>
    <lineage>
        <taxon>Bacteria</taxon>
        <taxon>Pseudomonadati</taxon>
        <taxon>Thermodesulfobacteriota</taxon>
        <taxon>Desulfobacteria</taxon>
        <taxon>Desulfobacterales</taxon>
        <taxon>Desulfolunaceae</taxon>
        <taxon>Desulfoluna</taxon>
    </lineage>
</organism>
<evidence type="ECO:0000256" key="3">
    <source>
        <dbReference type="ARBA" id="ARBA00022722"/>
    </source>
</evidence>
<reference evidence="11 12" key="1">
    <citation type="submission" date="2019-03" db="EMBL/GenBank/DDBJ databases">
        <authorList>
            <person name="Nijsse B."/>
        </authorList>
    </citation>
    <scope>NUCLEOTIDE SEQUENCE [LARGE SCALE GENOMIC DNA]</scope>
    <source>
        <strain evidence="11">Desulfoluna butyratoxydans MSL71</strain>
    </source>
</reference>
<dbReference type="GO" id="GO:0004521">
    <property type="term" value="F:RNA endonuclease activity"/>
    <property type="evidence" value="ECO:0007669"/>
    <property type="project" value="UniProtKB-UniRule"/>
</dbReference>
<evidence type="ECO:0000256" key="7">
    <source>
        <dbReference type="ARBA" id="ARBA00022842"/>
    </source>
</evidence>
<dbReference type="GO" id="GO:0046872">
    <property type="term" value="F:metal ion binding"/>
    <property type="evidence" value="ECO:0007669"/>
    <property type="project" value="UniProtKB-UniRule"/>
</dbReference>
<comment type="cofactor">
    <cofactor evidence="1 9">
        <name>Mg(2+)</name>
        <dbReference type="ChEBI" id="CHEBI:18420"/>
    </cofactor>
</comment>
<accession>A0A4U8YND0</accession>
<keyword evidence="4 9" id="KW-0479">Metal-binding</keyword>
<comment type="subunit">
    <text evidence="9">Homodimer, forms a heterotetramer with a Cas1 homodimer.</text>
</comment>
<evidence type="ECO:0000313" key="12">
    <source>
        <dbReference type="Proteomes" id="UP000507962"/>
    </source>
</evidence>
<evidence type="ECO:0000256" key="5">
    <source>
        <dbReference type="ARBA" id="ARBA00022759"/>
    </source>
</evidence>
<dbReference type="AlphaFoldDB" id="A0A4U8YND0"/>